<keyword evidence="4" id="KW-1185">Reference proteome</keyword>
<dbReference type="EMBL" id="MLYV02000340">
    <property type="protein sequence ID" value="PSS08875.1"/>
    <property type="molecule type" value="Genomic_DNA"/>
</dbReference>
<protein>
    <recommendedName>
        <fullName evidence="2">Hyaluronan/mRNA-binding protein domain-containing protein</fullName>
    </recommendedName>
</protein>
<evidence type="ECO:0000313" key="3">
    <source>
        <dbReference type="EMBL" id="PSS08875.1"/>
    </source>
</evidence>
<evidence type="ECO:0000256" key="1">
    <source>
        <dbReference type="SAM" id="MobiDB-lite"/>
    </source>
</evidence>
<proteinExistence type="predicted"/>
<feature type="compositionally biased region" description="Basic and acidic residues" evidence="1">
    <location>
        <begin position="1"/>
        <end position="28"/>
    </location>
</feature>
<dbReference type="Pfam" id="PF04774">
    <property type="entry name" value="HABP4_PAI-RBP1"/>
    <property type="match status" value="1"/>
</dbReference>
<accession>A0A2R6QIR3</accession>
<feature type="region of interest" description="Disordered" evidence="1">
    <location>
        <begin position="1"/>
        <end position="41"/>
    </location>
</feature>
<reference evidence="3 4" key="1">
    <citation type="submission" date="2018-02" db="EMBL/GenBank/DDBJ databases">
        <title>Genome sequence of the basidiomycete white-rot fungus Phlebia centrifuga.</title>
        <authorList>
            <person name="Granchi Z."/>
            <person name="Peng M."/>
            <person name="de Vries R.P."/>
            <person name="Hilden K."/>
            <person name="Makela M.R."/>
            <person name="Grigoriev I."/>
            <person name="Riley R."/>
        </authorList>
    </citation>
    <scope>NUCLEOTIDE SEQUENCE [LARGE SCALE GENOMIC DNA]</scope>
    <source>
        <strain evidence="3 4">FBCC195</strain>
    </source>
</reference>
<dbReference type="OrthoDB" id="2562681at2759"/>
<sequence length="145" mass="15775">MTRTERATSPHAIIKDRSQSRTGIDRHTPKGGAGPHNWGSLLQERDLEEGALYDEEREFEASAGTNETAVPTREHRSSSVSVTEEDRERALQFRKNALKSGDVDLSAIARTSAAVSVSPPDAVSVVRGSDKLDNGNVVSTLRFES</sequence>
<dbReference type="STRING" id="98765.A0A2R6QIR3"/>
<organism evidence="3 4">
    <name type="scientific">Hermanssonia centrifuga</name>
    <dbReference type="NCBI Taxonomy" id="98765"/>
    <lineage>
        <taxon>Eukaryota</taxon>
        <taxon>Fungi</taxon>
        <taxon>Dikarya</taxon>
        <taxon>Basidiomycota</taxon>
        <taxon>Agaricomycotina</taxon>
        <taxon>Agaricomycetes</taxon>
        <taxon>Polyporales</taxon>
        <taxon>Meruliaceae</taxon>
        <taxon>Hermanssonia</taxon>
    </lineage>
</organism>
<gene>
    <name evidence="3" type="ORF">PHLCEN_2v3442</name>
</gene>
<evidence type="ECO:0000259" key="2">
    <source>
        <dbReference type="Pfam" id="PF04774"/>
    </source>
</evidence>
<feature type="region of interest" description="Disordered" evidence="1">
    <location>
        <begin position="58"/>
        <end position="87"/>
    </location>
</feature>
<evidence type="ECO:0000313" key="4">
    <source>
        <dbReference type="Proteomes" id="UP000186601"/>
    </source>
</evidence>
<feature type="domain" description="Hyaluronan/mRNA-binding protein" evidence="2">
    <location>
        <begin position="19"/>
        <end position="87"/>
    </location>
</feature>
<dbReference type="InterPro" id="IPR006861">
    <property type="entry name" value="HABP4_PAIRBP1-bd"/>
</dbReference>
<dbReference type="AlphaFoldDB" id="A0A2R6QIR3"/>
<comment type="caution">
    <text evidence="3">The sequence shown here is derived from an EMBL/GenBank/DDBJ whole genome shotgun (WGS) entry which is preliminary data.</text>
</comment>
<name>A0A2R6QIR3_9APHY</name>
<dbReference type="Proteomes" id="UP000186601">
    <property type="component" value="Unassembled WGS sequence"/>
</dbReference>